<dbReference type="EMBL" id="ML000725">
    <property type="protein sequence ID" value="RKO83892.1"/>
    <property type="molecule type" value="Genomic_DNA"/>
</dbReference>
<evidence type="ECO:0000313" key="2">
    <source>
        <dbReference type="Proteomes" id="UP000269721"/>
    </source>
</evidence>
<name>A0A4P9VXC0_9FUNG</name>
<keyword evidence="2" id="KW-1185">Reference proteome</keyword>
<dbReference type="AlphaFoldDB" id="A0A4P9VXC0"/>
<sequence length="232" mass="25315">MTPRSTERPSGSGKGWPTRTLAPRAHELFVWNMISMFTSRSADPSASTKVDVADSKRTSYINHMLDYNIRPCLPKRPQKPTFPPSSSHAITNVFLLTGLNTISIRAGSTAAGAANGAIRIAGAAIKTSAHRPAASLSDKDCVGKDEVIVVARNPLILSTDIEKESRPLMTPAAFRVTNESIPLNRQEYSQCRKNISERGYIPSPASSYFLVALNTRYPAFLSHRKSAWEGKG</sequence>
<proteinExistence type="predicted"/>
<gene>
    <name evidence="1" type="ORF">BDK51DRAFT_33245</name>
</gene>
<protein>
    <submittedName>
        <fullName evidence="1">Uncharacterized protein</fullName>
    </submittedName>
</protein>
<evidence type="ECO:0000313" key="1">
    <source>
        <dbReference type="EMBL" id="RKO83892.1"/>
    </source>
</evidence>
<accession>A0A4P9VXC0</accession>
<reference evidence="2" key="1">
    <citation type="journal article" date="2018" name="Nat. Microbiol.">
        <title>Leveraging single-cell genomics to expand the fungal tree of life.</title>
        <authorList>
            <person name="Ahrendt S.R."/>
            <person name="Quandt C.A."/>
            <person name="Ciobanu D."/>
            <person name="Clum A."/>
            <person name="Salamov A."/>
            <person name="Andreopoulos B."/>
            <person name="Cheng J.F."/>
            <person name="Woyke T."/>
            <person name="Pelin A."/>
            <person name="Henrissat B."/>
            <person name="Reynolds N.K."/>
            <person name="Benny G.L."/>
            <person name="Smith M.E."/>
            <person name="James T.Y."/>
            <person name="Grigoriev I.V."/>
        </authorList>
    </citation>
    <scope>NUCLEOTIDE SEQUENCE [LARGE SCALE GENOMIC DNA]</scope>
</reference>
<organism evidence="1 2">
    <name type="scientific">Blyttiomyces helicus</name>
    <dbReference type="NCBI Taxonomy" id="388810"/>
    <lineage>
        <taxon>Eukaryota</taxon>
        <taxon>Fungi</taxon>
        <taxon>Fungi incertae sedis</taxon>
        <taxon>Chytridiomycota</taxon>
        <taxon>Chytridiomycota incertae sedis</taxon>
        <taxon>Chytridiomycetes</taxon>
        <taxon>Chytridiomycetes incertae sedis</taxon>
        <taxon>Blyttiomyces</taxon>
    </lineage>
</organism>
<dbReference type="Proteomes" id="UP000269721">
    <property type="component" value="Unassembled WGS sequence"/>
</dbReference>